<dbReference type="FunFam" id="2.10.25.10:FF:000012">
    <property type="entry name" value="Delta-like protein"/>
    <property type="match status" value="1"/>
</dbReference>
<evidence type="ECO:0000259" key="7">
    <source>
        <dbReference type="PROSITE" id="PS50026"/>
    </source>
</evidence>
<dbReference type="InterPro" id="IPR009030">
    <property type="entry name" value="Growth_fac_rcpt_cys_sf"/>
</dbReference>
<keyword evidence="4 6" id="KW-1015">Disulfide bond</keyword>
<dbReference type="PROSITE" id="PS01187">
    <property type="entry name" value="EGF_CA"/>
    <property type="match status" value="1"/>
</dbReference>
<dbReference type="OrthoDB" id="430340at2759"/>
<dbReference type="SMART" id="SM00179">
    <property type="entry name" value="EGF_CA"/>
    <property type="match status" value="3"/>
</dbReference>
<dbReference type="GO" id="GO:0032991">
    <property type="term" value="C:protein-containing complex"/>
    <property type="evidence" value="ECO:0007669"/>
    <property type="project" value="TreeGrafter"/>
</dbReference>
<dbReference type="KEGG" id="cvn:111105963"/>
<feature type="domain" description="EGF-like" evidence="7">
    <location>
        <begin position="165"/>
        <end position="201"/>
    </location>
</feature>
<gene>
    <name evidence="9" type="primary">LOC111105963</name>
</gene>
<evidence type="ECO:0000256" key="6">
    <source>
        <dbReference type="PROSITE-ProRule" id="PRU00076"/>
    </source>
</evidence>
<evidence type="ECO:0000256" key="3">
    <source>
        <dbReference type="ARBA" id="ARBA00022737"/>
    </source>
</evidence>
<sequence length="247" mass="26711">MPISTVVLQFLVKTPPLTVSCNDKPSFVSPTRRHGSVIHTDILQAVNLSFYASGSREIIGIDVTTPAGMTYTPLQNDSSRIGTKFLKATWTPQQHQVGSHITCALAEDVLGKTSDSRCIKIIVRDVSPCVSSPCGNRGTCVRQAITQNYMCTCRQGYTGSICQTDINECASGPCLNYGTCQDHVNGFTCLCVIGFTGRYCETDIDECASNPCQNNGTCLDAVNQFSCVCVSGFTDQRCQKDVDECAL</sequence>
<feature type="disulfide bond" evidence="6">
    <location>
        <begin position="153"/>
        <end position="162"/>
    </location>
</feature>
<dbReference type="PRINTS" id="PR00010">
    <property type="entry name" value="EGFBLOOD"/>
</dbReference>
<dbReference type="Gene3D" id="2.10.25.10">
    <property type="entry name" value="Laminin"/>
    <property type="match status" value="3"/>
</dbReference>
<feature type="domain" description="EGF-like" evidence="7">
    <location>
        <begin position="203"/>
        <end position="239"/>
    </location>
</feature>
<dbReference type="InterPro" id="IPR001881">
    <property type="entry name" value="EGF-like_Ca-bd_dom"/>
</dbReference>
<feature type="disulfide bond" evidence="6">
    <location>
        <begin position="134"/>
        <end position="151"/>
    </location>
</feature>
<dbReference type="SUPFAM" id="SSF57184">
    <property type="entry name" value="Growth factor receptor domain"/>
    <property type="match status" value="1"/>
</dbReference>
<dbReference type="FunFam" id="2.10.25.10:FF:000143">
    <property type="entry name" value="Protein crumbs 1"/>
    <property type="match status" value="2"/>
</dbReference>
<evidence type="ECO:0000313" key="9">
    <source>
        <dbReference type="RefSeq" id="XP_022296180.1"/>
    </source>
</evidence>
<feature type="domain" description="EGF-like" evidence="7">
    <location>
        <begin position="125"/>
        <end position="163"/>
    </location>
</feature>
<evidence type="ECO:0000256" key="5">
    <source>
        <dbReference type="ARBA" id="ARBA00023180"/>
    </source>
</evidence>
<dbReference type="Pfam" id="PF00008">
    <property type="entry name" value="EGF"/>
    <property type="match status" value="3"/>
</dbReference>
<dbReference type="GO" id="GO:0005886">
    <property type="term" value="C:plasma membrane"/>
    <property type="evidence" value="ECO:0007669"/>
    <property type="project" value="TreeGrafter"/>
</dbReference>
<accession>A0A8B8AYD4</accession>
<keyword evidence="1 6" id="KW-0245">EGF-like domain</keyword>
<dbReference type="PROSITE" id="PS01186">
    <property type="entry name" value="EGF_2"/>
    <property type="match status" value="3"/>
</dbReference>
<feature type="disulfide bond" evidence="6">
    <location>
        <begin position="229"/>
        <end position="238"/>
    </location>
</feature>
<dbReference type="PROSITE" id="PS50026">
    <property type="entry name" value="EGF_3"/>
    <property type="match status" value="3"/>
</dbReference>
<dbReference type="PANTHER" id="PTHR24049:SF22">
    <property type="entry name" value="DROSOPHILA CRUMBS HOMOLOG"/>
    <property type="match status" value="1"/>
</dbReference>
<dbReference type="CDD" id="cd00054">
    <property type="entry name" value="EGF_CA"/>
    <property type="match status" value="3"/>
</dbReference>
<name>A0A8B8AYD4_CRAVI</name>
<dbReference type="InterPro" id="IPR018097">
    <property type="entry name" value="EGF_Ca-bd_CS"/>
</dbReference>
<dbReference type="GO" id="GO:0005509">
    <property type="term" value="F:calcium ion binding"/>
    <property type="evidence" value="ECO:0007669"/>
    <property type="project" value="InterPro"/>
</dbReference>
<dbReference type="SMART" id="SM00181">
    <property type="entry name" value="EGF"/>
    <property type="match status" value="3"/>
</dbReference>
<dbReference type="InterPro" id="IPR000742">
    <property type="entry name" value="EGF"/>
</dbReference>
<evidence type="ECO:0000256" key="1">
    <source>
        <dbReference type="ARBA" id="ARBA00022536"/>
    </source>
</evidence>
<evidence type="ECO:0000256" key="2">
    <source>
        <dbReference type="ARBA" id="ARBA00022729"/>
    </source>
</evidence>
<protein>
    <submittedName>
        <fullName evidence="9">Fibropellin-1-like</fullName>
    </submittedName>
</protein>
<dbReference type="AlphaFoldDB" id="A0A8B8AYD4"/>
<dbReference type="Proteomes" id="UP000694844">
    <property type="component" value="Chromosome 8"/>
</dbReference>
<evidence type="ECO:0000313" key="8">
    <source>
        <dbReference type="Proteomes" id="UP000694844"/>
    </source>
</evidence>
<keyword evidence="5" id="KW-0325">Glycoprotein</keyword>
<dbReference type="InterPro" id="IPR000152">
    <property type="entry name" value="EGF-type_Asp/Asn_hydroxyl_site"/>
</dbReference>
<proteinExistence type="predicted"/>
<dbReference type="RefSeq" id="XP_022296180.1">
    <property type="nucleotide sequence ID" value="XM_022440472.1"/>
</dbReference>
<feature type="disulfide bond" evidence="6">
    <location>
        <begin position="191"/>
        <end position="200"/>
    </location>
</feature>
<dbReference type="GeneID" id="111105963"/>
<dbReference type="InterPro" id="IPR051022">
    <property type="entry name" value="Notch_Cell-Fate_Det"/>
</dbReference>
<dbReference type="GO" id="GO:0045197">
    <property type="term" value="P:establishment or maintenance of epithelial cell apical/basal polarity"/>
    <property type="evidence" value="ECO:0007669"/>
    <property type="project" value="TreeGrafter"/>
</dbReference>
<comment type="caution">
    <text evidence="6">Lacks conserved residue(s) required for the propagation of feature annotation.</text>
</comment>
<evidence type="ECO:0000256" key="4">
    <source>
        <dbReference type="ARBA" id="ARBA00023157"/>
    </source>
</evidence>
<dbReference type="PANTHER" id="PTHR24049">
    <property type="entry name" value="CRUMBS FAMILY MEMBER"/>
    <property type="match status" value="1"/>
</dbReference>
<keyword evidence="2" id="KW-0732">Signal</keyword>
<keyword evidence="8" id="KW-1185">Reference proteome</keyword>
<dbReference type="PROSITE" id="PS00010">
    <property type="entry name" value="ASX_HYDROXYL"/>
    <property type="match status" value="2"/>
</dbReference>
<dbReference type="PROSITE" id="PS00022">
    <property type="entry name" value="EGF_1"/>
    <property type="match status" value="2"/>
</dbReference>
<reference evidence="9" key="1">
    <citation type="submission" date="2025-08" db="UniProtKB">
        <authorList>
            <consortium name="RefSeq"/>
        </authorList>
    </citation>
    <scope>IDENTIFICATION</scope>
    <source>
        <tissue evidence="9">Whole sample</tissue>
    </source>
</reference>
<keyword evidence="3" id="KW-0677">Repeat</keyword>
<organism evidence="8 9">
    <name type="scientific">Crassostrea virginica</name>
    <name type="common">Eastern oyster</name>
    <dbReference type="NCBI Taxonomy" id="6565"/>
    <lineage>
        <taxon>Eukaryota</taxon>
        <taxon>Metazoa</taxon>
        <taxon>Spiralia</taxon>
        <taxon>Lophotrochozoa</taxon>
        <taxon>Mollusca</taxon>
        <taxon>Bivalvia</taxon>
        <taxon>Autobranchia</taxon>
        <taxon>Pteriomorphia</taxon>
        <taxon>Ostreida</taxon>
        <taxon>Ostreoidea</taxon>
        <taxon>Ostreidae</taxon>
        <taxon>Crassostrea</taxon>
    </lineage>
</organism>
<dbReference type="GO" id="GO:0007157">
    <property type="term" value="P:heterophilic cell-cell adhesion via plasma membrane cell adhesion molecules"/>
    <property type="evidence" value="ECO:0007669"/>
    <property type="project" value="TreeGrafter"/>
</dbReference>